<keyword evidence="1" id="KW-1133">Transmembrane helix</keyword>
<dbReference type="CDD" id="cd06259">
    <property type="entry name" value="YdcF-like"/>
    <property type="match status" value="1"/>
</dbReference>
<dbReference type="GO" id="GO:0000270">
    <property type="term" value="P:peptidoglycan metabolic process"/>
    <property type="evidence" value="ECO:0007669"/>
    <property type="project" value="TreeGrafter"/>
</dbReference>
<dbReference type="EMBL" id="JACWZY010000018">
    <property type="protein sequence ID" value="MBD2702937.1"/>
    <property type="molecule type" value="Genomic_DNA"/>
</dbReference>
<feature type="transmembrane region" description="Helical" evidence="1">
    <location>
        <begin position="12"/>
        <end position="29"/>
    </location>
</feature>
<proteinExistence type="predicted"/>
<dbReference type="InterPro" id="IPR051599">
    <property type="entry name" value="Cell_Envelope_Assoc"/>
</dbReference>
<dbReference type="Proteomes" id="UP000598820">
    <property type="component" value="Unassembled WGS sequence"/>
</dbReference>
<dbReference type="Gene3D" id="3.40.50.620">
    <property type="entry name" value="HUPs"/>
    <property type="match status" value="1"/>
</dbReference>
<evidence type="ECO:0000313" key="4">
    <source>
        <dbReference type="Proteomes" id="UP000598820"/>
    </source>
</evidence>
<keyword evidence="1" id="KW-0472">Membrane</keyword>
<protein>
    <submittedName>
        <fullName evidence="3">YdcF family protein</fullName>
    </submittedName>
</protein>
<dbReference type="Pfam" id="PF02698">
    <property type="entry name" value="DUF218"/>
    <property type="match status" value="1"/>
</dbReference>
<keyword evidence="1" id="KW-0812">Transmembrane</keyword>
<reference evidence="3" key="1">
    <citation type="submission" date="2020-09" db="EMBL/GenBank/DDBJ databases">
        <authorList>
            <person name="Kim M.K."/>
        </authorList>
    </citation>
    <scope>NUCLEOTIDE SEQUENCE</scope>
    <source>
        <strain evidence="3">BT702</strain>
    </source>
</reference>
<evidence type="ECO:0000259" key="2">
    <source>
        <dbReference type="Pfam" id="PF02698"/>
    </source>
</evidence>
<name>A0A926XY71_9BACT</name>
<dbReference type="PANTHER" id="PTHR30336">
    <property type="entry name" value="INNER MEMBRANE PROTEIN, PROBABLE PERMEASE"/>
    <property type="match status" value="1"/>
</dbReference>
<keyword evidence="4" id="KW-1185">Reference proteome</keyword>
<organism evidence="3 4">
    <name type="scientific">Spirosoma profusum</name>
    <dbReference type="NCBI Taxonomy" id="2771354"/>
    <lineage>
        <taxon>Bacteria</taxon>
        <taxon>Pseudomonadati</taxon>
        <taxon>Bacteroidota</taxon>
        <taxon>Cytophagia</taxon>
        <taxon>Cytophagales</taxon>
        <taxon>Cytophagaceae</taxon>
        <taxon>Spirosoma</taxon>
    </lineage>
</organism>
<feature type="transmembrane region" description="Helical" evidence="1">
    <location>
        <begin position="41"/>
        <end position="62"/>
    </location>
</feature>
<dbReference type="PANTHER" id="PTHR30336:SF4">
    <property type="entry name" value="ENVELOPE BIOGENESIS FACTOR ELYC"/>
    <property type="match status" value="1"/>
</dbReference>
<dbReference type="GO" id="GO:0043164">
    <property type="term" value="P:Gram-negative-bacterium-type cell wall biogenesis"/>
    <property type="evidence" value="ECO:0007669"/>
    <property type="project" value="TreeGrafter"/>
</dbReference>
<gene>
    <name evidence="3" type="ORF">IC229_19985</name>
</gene>
<comment type="caution">
    <text evidence="3">The sequence shown here is derived from an EMBL/GenBank/DDBJ whole genome shotgun (WGS) entry which is preliminary data.</text>
</comment>
<dbReference type="InterPro" id="IPR003848">
    <property type="entry name" value="DUF218"/>
</dbReference>
<dbReference type="GO" id="GO:0005886">
    <property type="term" value="C:plasma membrane"/>
    <property type="evidence" value="ECO:0007669"/>
    <property type="project" value="TreeGrafter"/>
</dbReference>
<accession>A0A926XY71</accession>
<dbReference type="RefSeq" id="WP_190888784.1">
    <property type="nucleotide sequence ID" value="NZ_JACWZY010000018.1"/>
</dbReference>
<feature type="domain" description="DUF218" evidence="2">
    <location>
        <begin position="80"/>
        <end position="258"/>
    </location>
</feature>
<dbReference type="AlphaFoldDB" id="A0A926XY71"/>
<evidence type="ECO:0000313" key="3">
    <source>
        <dbReference type="EMBL" id="MBD2702937.1"/>
    </source>
</evidence>
<sequence length="268" mass="30479">MFYFFSKTLTYLLTPAGWLVTALLVAFFTKNLRYRRRFIGVALGIFVLSGNSFLTNELALLWEYPIQQYNIVRNDSTDRVAVVLTGGIINTMIEVPPNDSKNNHRFLLGREADRAAQALYLYKTGVVQKILISGGNGSLPFQPKVVSDEGQMTATFLTMAGVSMYDIVLESKSRNTRENALFSAPMLRQRFRTNQCILVTSAWHVRRAVGCFQKAGVNVTPYPTSFIGNRRSFSPGEWLLPHEESFFDAYYLIREMIGFLMYRVVGYI</sequence>
<evidence type="ECO:0000256" key="1">
    <source>
        <dbReference type="SAM" id="Phobius"/>
    </source>
</evidence>
<dbReference type="InterPro" id="IPR014729">
    <property type="entry name" value="Rossmann-like_a/b/a_fold"/>
</dbReference>